<sequence length="337" mass="39035">MAEKLKTFDITRLPPELRAIIWEHAAEARPDPAIQPGAQYFTIYDLRADGECAIKDKLNKHGRFGYGLAGPSTALQPRAGDMSAYHIYRGLSAACWAARRALTRHIRASCFRSNYKPCDPSYLWAPADTEEARRAQRGFTVECRFSEPREDGWRRFQVSPMLDLMIIQPFDYDHFDMTRLCDLWQNTFGLPQWMGDYSCQNLALEINPGWFREGRQAHKSAFKTLERAARYGTADRFNNIWLVDYSIRRTPGTGTEIRSDRKVFTGNRCRFVEVQLRDAQWDFYTVLDSYNFVRKLNFPGHEWPLQTEGPAPAPLCHLAPFCQQRTWGILACELEEE</sequence>
<dbReference type="AlphaFoldDB" id="A0AB34FZE1"/>
<protein>
    <submittedName>
        <fullName evidence="1">Phosphatidylinositol 4-kinase PIK1</fullName>
    </submittedName>
</protein>
<accession>A0AB34FZE1</accession>
<organism evidence="1 2">
    <name type="scientific">Purpureocillium lavendulum</name>
    <dbReference type="NCBI Taxonomy" id="1247861"/>
    <lineage>
        <taxon>Eukaryota</taxon>
        <taxon>Fungi</taxon>
        <taxon>Dikarya</taxon>
        <taxon>Ascomycota</taxon>
        <taxon>Pezizomycotina</taxon>
        <taxon>Sordariomycetes</taxon>
        <taxon>Hypocreomycetidae</taxon>
        <taxon>Hypocreales</taxon>
        <taxon>Ophiocordycipitaceae</taxon>
        <taxon>Purpureocillium</taxon>
    </lineage>
</organism>
<comment type="caution">
    <text evidence="1">The sequence shown here is derived from an EMBL/GenBank/DDBJ whole genome shotgun (WGS) entry which is preliminary data.</text>
</comment>
<gene>
    <name evidence="1" type="ORF">O9K51_03160</name>
</gene>
<dbReference type="Proteomes" id="UP001163105">
    <property type="component" value="Unassembled WGS sequence"/>
</dbReference>
<proteinExistence type="predicted"/>
<keyword evidence="2" id="KW-1185">Reference proteome</keyword>
<evidence type="ECO:0000313" key="1">
    <source>
        <dbReference type="EMBL" id="KAJ6444762.1"/>
    </source>
</evidence>
<evidence type="ECO:0000313" key="2">
    <source>
        <dbReference type="Proteomes" id="UP001163105"/>
    </source>
</evidence>
<dbReference type="EMBL" id="JAQHRD010000002">
    <property type="protein sequence ID" value="KAJ6444762.1"/>
    <property type="molecule type" value="Genomic_DNA"/>
</dbReference>
<name>A0AB34FZE1_9HYPO</name>
<reference evidence="1" key="1">
    <citation type="submission" date="2023-01" db="EMBL/GenBank/DDBJ databases">
        <title>The growth and conidiation of Purpureocillium lavendulum are regulated by nitrogen source and histone H3K14 acetylation.</title>
        <authorList>
            <person name="Tang P."/>
            <person name="Han J."/>
            <person name="Zhang C."/>
            <person name="Tang P."/>
            <person name="Qi F."/>
            <person name="Zhang K."/>
            <person name="Liang L."/>
        </authorList>
    </citation>
    <scope>NUCLEOTIDE SEQUENCE</scope>
    <source>
        <strain evidence="1">YMF1.00683</strain>
    </source>
</reference>